<dbReference type="KEGG" id="ccot:CCAX7_28850"/>
<protein>
    <submittedName>
        <fullName evidence="2">Uncharacterized protein</fullName>
    </submittedName>
</protein>
<gene>
    <name evidence="2" type="ORF">CCAX7_28850</name>
</gene>
<feature type="compositionally biased region" description="Polar residues" evidence="1">
    <location>
        <begin position="35"/>
        <end position="46"/>
    </location>
</feature>
<sequence length="113" mass="11416">MAFQNDTGVADAHRTDDQQKFGDGSSTAPGGADAPTQNQNEMTQGQDAYPGGRTGGETDKGQDATQAGDETGLNADTPAAGDVDPSSTQSSEETGQDGDPKSPGKNTGNPWNG</sequence>
<organism evidence="2 3">
    <name type="scientific">Capsulimonas corticalis</name>
    <dbReference type="NCBI Taxonomy" id="2219043"/>
    <lineage>
        <taxon>Bacteria</taxon>
        <taxon>Bacillati</taxon>
        <taxon>Armatimonadota</taxon>
        <taxon>Armatimonadia</taxon>
        <taxon>Capsulimonadales</taxon>
        <taxon>Capsulimonadaceae</taxon>
        <taxon>Capsulimonas</taxon>
    </lineage>
</organism>
<keyword evidence="3" id="KW-1185">Reference proteome</keyword>
<feature type="compositionally biased region" description="Polar residues" evidence="1">
    <location>
        <begin position="104"/>
        <end position="113"/>
    </location>
</feature>
<accession>A0A402CT65</accession>
<dbReference type="Proteomes" id="UP000287394">
    <property type="component" value="Chromosome"/>
</dbReference>
<dbReference type="AlphaFoldDB" id="A0A402CT65"/>
<dbReference type="RefSeq" id="WP_119320579.1">
    <property type="nucleotide sequence ID" value="NZ_AP025739.1"/>
</dbReference>
<evidence type="ECO:0000313" key="3">
    <source>
        <dbReference type="Proteomes" id="UP000287394"/>
    </source>
</evidence>
<evidence type="ECO:0000313" key="2">
    <source>
        <dbReference type="EMBL" id="BDI30834.1"/>
    </source>
</evidence>
<feature type="compositionally biased region" description="Basic and acidic residues" evidence="1">
    <location>
        <begin position="11"/>
        <end position="20"/>
    </location>
</feature>
<proteinExistence type="predicted"/>
<dbReference type="EMBL" id="AP025739">
    <property type="protein sequence ID" value="BDI30834.1"/>
    <property type="molecule type" value="Genomic_DNA"/>
</dbReference>
<feature type="region of interest" description="Disordered" evidence="1">
    <location>
        <begin position="1"/>
        <end position="113"/>
    </location>
</feature>
<reference evidence="2 3" key="1">
    <citation type="journal article" date="2019" name="Int. J. Syst. Evol. Microbiol.">
        <title>Capsulimonas corticalis gen. nov., sp. nov., an aerobic capsulated bacterium, of a novel bacterial order, Capsulimonadales ord. nov., of the class Armatimonadia of the phylum Armatimonadetes.</title>
        <authorList>
            <person name="Li J."/>
            <person name="Kudo C."/>
            <person name="Tonouchi A."/>
        </authorList>
    </citation>
    <scope>NUCLEOTIDE SEQUENCE [LARGE SCALE GENOMIC DNA]</scope>
    <source>
        <strain evidence="2 3">AX-7</strain>
    </source>
</reference>
<name>A0A402CT65_9BACT</name>
<evidence type="ECO:0000256" key="1">
    <source>
        <dbReference type="SAM" id="MobiDB-lite"/>
    </source>
</evidence>